<keyword evidence="5" id="KW-1185">Reference proteome</keyword>
<dbReference type="Gene3D" id="3.30.70.330">
    <property type="match status" value="2"/>
</dbReference>
<dbReference type="PANTHER" id="PTHR15592">
    <property type="entry name" value="MATRIN 3/NUCLEAR PROTEIN 220-RELATED"/>
    <property type="match status" value="1"/>
</dbReference>
<feature type="compositionally biased region" description="Polar residues" evidence="2">
    <location>
        <begin position="16"/>
        <end position="28"/>
    </location>
</feature>
<accession>A0ABY7FB54</accession>
<name>A0ABY7FB54_MYAAR</name>
<dbReference type="InterPro" id="IPR012677">
    <property type="entry name" value="Nucleotide-bd_a/b_plait_sf"/>
</dbReference>
<organism evidence="4 5">
    <name type="scientific">Mya arenaria</name>
    <name type="common">Soft-shell clam</name>
    <dbReference type="NCBI Taxonomy" id="6604"/>
    <lineage>
        <taxon>Eukaryota</taxon>
        <taxon>Metazoa</taxon>
        <taxon>Spiralia</taxon>
        <taxon>Lophotrochozoa</taxon>
        <taxon>Mollusca</taxon>
        <taxon>Bivalvia</taxon>
        <taxon>Autobranchia</taxon>
        <taxon>Heteroconchia</taxon>
        <taxon>Euheterodonta</taxon>
        <taxon>Imparidentia</taxon>
        <taxon>Neoheterodontei</taxon>
        <taxon>Myida</taxon>
        <taxon>Myoidea</taxon>
        <taxon>Myidae</taxon>
        <taxon>Mya</taxon>
    </lineage>
</organism>
<proteinExistence type="predicted"/>
<gene>
    <name evidence="4" type="ORF">MAR_001236</name>
</gene>
<evidence type="ECO:0000256" key="2">
    <source>
        <dbReference type="SAM" id="MobiDB-lite"/>
    </source>
</evidence>
<dbReference type="EMBL" id="CP111022">
    <property type="protein sequence ID" value="WAR19398.1"/>
    <property type="molecule type" value="Genomic_DNA"/>
</dbReference>
<feature type="domain" description="RRM" evidence="3">
    <location>
        <begin position="49"/>
        <end position="123"/>
    </location>
</feature>
<dbReference type="SMART" id="SM00360">
    <property type="entry name" value="RRM"/>
    <property type="match status" value="1"/>
</dbReference>
<evidence type="ECO:0000259" key="3">
    <source>
        <dbReference type="PROSITE" id="PS50102"/>
    </source>
</evidence>
<protein>
    <submittedName>
        <fullName evidence="4">HNRPL-like protein</fullName>
    </submittedName>
</protein>
<evidence type="ECO:0000313" key="5">
    <source>
        <dbReference type="Proteomes" id="UP001164746"/>
    </source>
</evidence>
<evidence type="ECO:0000313" key="4">
    <source>
        <dbReference type="EMBL" id="WAR19398.1"/>
    </source>
</evidence>
<evidence type="ECO:0000256" key="1">
    <source>
        <dbReference type="PROSITE-ProRule" id="PRU00176"/>
    </source>
</evidence>
<dbReference type="Proteomes" id="UP001164746">
    <property type="component" value="Chromosome 11"/>
</dbReference>
<dbReference type="PROSITE" id="PS50102">
    <property type="entry name" value="RRM"/>
    <property type="match status" value="1"/>
</dbReference>
<dbReference type="InterPro" id="IPR035979">
    <property type="entry name" value="RBD_domain_sf"/>
</dbReference>
<reference evidence="4" key="1">
    <citation type="submission" date="2022-11" db="EMBL/GenBank/DDBJ databases">
        <title>Centuries of genome instability and evolution in soft-shell clam transmissible cancer (bioRxiv).</title>
        <authorList>
            <person name="Hart S.F.M."/>
            <person name="Yonemitsu M.A."/>
            <person name="Giersch R.M."/>
            <person name="Beal B.F."/>
            <person name="Arriagada G."/>
            <person name="Davis B.W."/>
            <person name="Ostrander E.A."/>
            <person name="Goff S.P."/>
            <person name="Metzger M.J."/>
        </authorList>
    </citation>
    <scope>NUCLEOTIDE SEQUENCE</scope>
    <source>
        <strain evidence="4">MELC-2E11</strain>
        <tissue evidence="4">Siphon/mantle</tissue>
    </source>
</reference>
<dbReference type="SUPFAM" id="SSF54928">
    <property type="entry name" value="RNA-binding domain, RBD"/>
    <property type="match status" value="2"/>
</dbReference>
<feature type="region of interest" description="Disordered" evidence="2">
    <location>
        <begin position="1"/>
        <end position="28"/>
    </location>
</feature>
<sequence>MASSYDGHVPKRQRTDNGSYNQSSPPFYNAKTTVSEKSYKSDEEMEVSQVVHIRGLPDHAVEDDVINAVQHFGTVEFVIIMSRRNQALVEFTDMKGAMACVNFANSNQLCIGGQPVLFNYSKSQHIQRPGHVSLAYFSGAMAGREGGARQFTPINKILLFTVVNAKYPINVDVMHTICSPHGTVEKIVIFRKQFVQPESQLLPSSSVLCTRDCILNYMTRFENTDMAKAAKDQLQGCDIYSGCCTLRAEYAKTDELNVRQNNSDSWDYTQPSALFATCKYKQGIKVRDKQQSGDDGGGLSHLHTDESQADELHAAENGLHEIPCPFGIGNYLKFMRYWKNH</sequence>
<dbReference type="InterPro" id="IPR000504">
    <property type="entry name" value="RRM_dom"/>
</dbReference>
<keyword evidence="1" id="KW-0694">RNA-binding</keyword>